<feature type="region of interest" description="Disordered" evidence="1">
    <location>
        <begin position="98"/>
        <end position="118"/>
    </location>
</feature>
<evidence type="ECO:0008006" key="4">
    <source>
        <dbReference type="Google" id="ProtNLM"/>
    </source>
</evidence>
<comment type="caution">
    <text evidence="2">The sequence shown here is derived from an EMBL/GenBank/DDBJ whole genome shotgun (WGS) entry which is preliminary data.</text>
</comment>
<sequence length="235" mass="25914">MASTTTMTIQPNHAAPTGPITVVIGDTGIEFEVLRPTTICAIKEQVVKELLRMGHPCPREIELHYRGGLACRSENISNDNRLSELPEQRLKLWAREARSTVDQSTGDQPNMSQAPQDLPNDILEVLGNRLEGRGNQDNRVFAKMTARVSKNILKGRGNQDNRTLGERGESIENMLEGRGNQNNSVTATVGMITRNVLRGRGNQDNSIFGKSGKVNENILKGRGDQINSIDSRSQN</sequence>
<evidence type="ECO:0000313" key="3">
    <source>
        <dbReference type="Proteomes" id="UP001221413"/>
    </source>
</evidence>
<gene>
    <name evidence="2" type="ORF">Dda_4747</name>
</gene>
<protein>
    <recommendedName>
        <fullName evidence="4">Ubiquitin-like domain-containing protein</fullName>
    </recommendedName>
</protein>
<evidence type="ECO:0000313" key="2">
    <source>
        <dbReference type="EMBL" id="KAJ6260521.1"/>
    </source>
</evidence>
<keyword evidence="3" id="KW-1185">Reference proteome</keyword>
<dbReference type="EMBL" id="JAQGDS010000005">
    <property type="protein sequence ID" value="KAJ6260521.1"/>
    <property type="molecule type" value="Genomic_DNA"/>
</dbReference>
<organism evidence="2 3">
    <name type="scientific">Drechslerella dactyloides</name>
    <name type="common">Nematode-trapping fungus</name>
    <name type="synonym">Arthrobotrys dactyloides</name>
    <dbReference type="NCBI Taxonomy" id="74499"/>
    <lineage>
        <taxon>Eukaryota</taxon>
        <taxon>Fungi</taxon>
        <taxon>Dikarya</taxon>
        <taxon>Ascomycota</taxon>
        <taxon>Pezizomycotina</taxon>
        <taxon>Orbiliomycetes</taxon>
        <taxon>Orbiliales</taxon>
        <taxon>Orbiliaceae</taxon>
        <taxon>Drechslerella</taxon>
    </lineage>
</organism>
<dbReference type="AlphaFoldDB" id="A0AAD6J1R6"/>
<evidence type="ECO:0000256" key="1">
    <source>
        <dbReference type="SAM" id="MobiDB-lite"/>
    </source>
</evidence>
<accession>A0AAD6J1R6</accession>
<reference evidence="2" key="1">
    <citation type="submission" date="2023-01" db="EMBL/GenBank/DDBJ databases">
        <title>The chitinases involved in constricting ring structure development in the nematode-trapping fungus Drechslerella dactyloides.</title>
        <authorList>
            <person name="Wang R."/>
            <person name="Zhang L."/>
            <person name="Tang P."/>
            <person name="Li S."/>
            <person name="Liang L."/>
        </authorList>
    </citation>
    <scope>NUCLEOTIDE SEQUENCE</scope>
    <source>
        <strain evidence="2">YMF1.00031</strain>
    </source>
</reference>
<proteinExistence type="predicted"/>
<dbReference type="Proteomes" id="UP001221413">
    <property type="component" value="Unassembled WGS sequence"/>
</dbReference>
<feature type="compositionally biased region" description="Polar residues" evidence="1">
    <location>
        <begin position="100"/>
        <end position="115"/>
    </location>
</feature>
<name>A0AAD6J1R6_DREDA</name>